<dbReference type="PATRIC" id="fig|1123269.5.peg.864"/>
<dbReference type="AlphaFoldDB" id="W0A828"/>
<dbReference type="InterPro" id="IPR008767">
    <property type="entry name" value="Phage_SPP1_head-tail_adaptor"/>
</dbReference>
<dbReference type="OrthoDB" id="7478004at2"/>
<keyword evidence="2" id="KW-1185">Reference proteome</keyword>
<gene>
    <name evidence="1" type="ORF">NX02_04440</name>
</gene>
<dbReference type="Gene3D" id="2.40.10.270">
    <property type="entry name" value="Bacteriophage SPP1 head-tail adaptor protein"/>
    <property type="match status" value="1"/>
</dbReference>
<protein>
    <recommendedName>
        <fullName evidence="3">Head-tail adaptor protein</fullName>
    </recommendedName>
</protein>
<dbReference type="eggNOG" id="ENOG502ZZI6">
    <property type="taxonomic scope" value="Bacteria"/>
</dbReference>
<dbReference type="KEGG" id="ssan:NX02_04440"/>
<evidence type="ECO:0000313" key="2">
    <source>
        <dbReference type="Proteomes" id="UP000018851"/>
    </source>
</evidence>
<evidence type="ECO:0000313" key="1">
    <source>
        <dbReference type="EMBL" id="AHE52632.1"/>
    </source>
</evidence>
<dbReference type="STRING" id="1123269.NX02_04440"/>
<dbReference type="EMBL" id="CP006644">
    <property type="protein sequence ID" value="AHE52632.1"/>
    <property type="molecule type" value="Genomic_DNA"/>
</dbReference>
<reference evidence="1 2" key="1">
    <citation type="submission" date="2013-07" db="EMBL/GenBank/DDBJ databases">
        <title>Completed genome of Sphingomonas sanxanigenens NX02.</title>
        <authorList>
            <person name="Ma T."/>
            <person name="Huang H."/>
            <person name="Wu M."/>
            <person name="Li X."/>
            <person name="Li G."/>
        </authorList>
    </citation>
    <scope>NUCLEOTIDE SEQUENCE [LARGE SCALE GENOMIC DNA]</scope>
    <source>
        <strain evidence="1 2">NX02</strain>
    </source>
</reference>
<dbReference type="NCBIfam" id="TIGR01563">
    <property type="entry name" value="gp16_SPP1"/>
    <property type="match status" value="1"/>
</dbReference>
<dbReference type="Pfam" id="PF05521">
    <property type="entry name" value="Phage_HCP"/>
    <property type="match status" value="1"/>
</dbReference>
<organism evidence="1 2">
    <name type="scientific">Sphingomonas sanxanigenens DSM 19645 = NX02</name>
    <dbReference type="NCBI Taxonomy" id="1123269"/>
    <lineage>
        <taxon>Bacteria</taxon>
        <taxon>Pseudomonadati</taxon>
        <taxon>Pseudomonadota</taxon>
        <taxon>Alphaproteobacteria</taxon>
        <taxon>Sphingomonadales</taxon>
        <taxon>Sphingomonadaceae</taxon>
        <taxon>Sphingomonas</taxon>
    </lineage>
</organism>
<proteinExistence type="predicted"/>
<accession>W0A828</accession>
<name>W0A828_9SPHN</name>
<evidence type="ECO:0008006" key="3">
    <source>
        <dbReference type="Google" id="ProtNLM"/>
    </source>
</evidence>
<dbReference type="Proteomes" id="UP000018851">
    <property type="component" value="Chromosome"/>
</dbReference>
<dbReference type="InterPro" id="IPR038666">
    <property type="entry name" value="SSP1_head-tail_sf"/>
</dbReference>
<sequence length="110" mass="12353">MIGAGARNRRIRFERAEVTQDAFGGEVRTWVKLCDAWAHVIFAKGAERREAAQERAAAAATFIVLHNPRTRDISVTDRIIFDGASWDIVSNIPSRDFNAEREIEAVRGVQ</sequence>
<dbReference type="RefSeq" id="WP_025290934.1">
    <property type="nucleotide sequence ID" value="NZ_CP006644.1"/>
</dbReference>
<dbReference type="HOGENOM" id="CLU_2144232_0_0_5"/>